<evidence type="ECO:0000256" key="15">
    <source>
        <dbReference type="ARBA" id="ARBA00048909"/>
    </source>
</evidence>
<evidence type="ECO:0000256" key="2">
    <source>
        <dbReference type="ARBA" id="ARBA00004690"/>
    </source>
</evidence>
<dbReference type="NCBIfam" id="TIGR00235">
    <property type="entry name" value="udk"/>
    <property type="match status" value="1"/>
</dbReference>
<comment type="pathway">
    <text evidence="2 16 17">Pyrimidine metabolism; UMP biosynthesis via salvage pathway; UMP from uridine: step 1/1.</text>
</comment>
<dbReference type="Pfam" id="PF00485">
    <property type="entry name" value="PRK"/>
    <property type="match status" value="1"/>
</dbReference>
<keyword evidence="20" id="KW-1185">Reference proteome</keyword>
<evidence type="ECO:0000256" key="16">
    <source>
        <dbReference type="HAMAP-Rule" id="MF_00551"/>
    </source>
</evidence>
<feature type="binding site" evidence="16">
    <location>
        <begin position="38"/>
        <end position="45"/>
    </location>
    <ligand>
        <name>ATP</name>
        <dbReference type="ChEBI" id="CHEBI:30616"/>
    </ligand>
</feature>
<dbReference type="EC" id="2.7.1.48" evidence="5 16"/>
<organism evidence="19 20">
    <name type="scientific">Anaerocolumna aminovalerica</name>
    <dbReference type="NCBI Taxonomy" id="1527"/>
    <lineage>
        <taxon>Bacteria</taxon>
        <taxon>Bacillati</taxon>
        <taxon>Bacillota</taxon>
        <taxon>Clostridia</taxon>
        <taxon>Lachnospirales</taxon>
        <taxon>Lachnospiraceae</taxon>
        <taxon>Anaerocolumna</taxon>
    </lineage>
</organism>
<evidence type="ECO:0000256" key="12">
    <source>
        <dbReference type="ARBA" id="ARBA00030641"/>
    </source>
</evidence>
<sequence length="233" mass="26777">MKGSHSYIFHIGLWQYHISLVVCMVSCMKNVVVIGVSGGSASGKTTVANRIKEAFRDSVELLSHDFYYLPHDELPFEERTKLNYDHPNAFDTERMITHIKALKQGDAIDRPVYSYKEHTRVAETIRVNPAKVIIVEGFLIYENANLRSLMDIKVFVDTDADERLIRRIVRDVNERGRSLESVIAQYINTVKPMHELFVEPYKKYADIIIPRGGKNNVAMDMLIHRIKAILAEQ</sequence>
<keyword evidence="11 16" id="KW-0067">ATP-binding</keyword>
<evidence type="ECO:0000256" key="6">
    <source>
        <dbReference type="ARBA" id="ARBA00021478"/>
    </source>
</evidence>
<dbReference type="UniPathway" id="UPA00579">
    <property type="reaction ID" value="UER00640"/>
</dbReference>
<dbReference type="GO" id="GO:0005524">
    <property type="term" value="F:ATP binding"/>
    <property type="evidence" value="ECO:0007669"/>
    <property type="project" value="UniProtKB-UniRule"/>
</dbReference>
<dbReference type="Proteomes" id="UP000198806">
    <property type="component" value="Unassembled WGS sequence"/>
</dbReference>
<evidence type="ECO:0000256" key="10">
    <source>
        <dbReference type="ARBA" id="ARBA00022777"/>
    </source>
</evidence>
<evidence type="ECO:0000256" key="17">
    <source>
        <dbReference type="RuleBase" id="RU003825"/>
    </source>
</evidence>
<proteinExistence type="inferred from homology"/>
<dbReference type="HAMAP" id="MF_00551">
    <property type="entry name" value="Uridine_kinase"/>
    <property type="match status" value="1"/>
</dbReference>
<reference evidence="19 20" key="1">
    <citation type="submission" date="2016-10" db="EMBL/GenBank/DDBJ databases">
        <authorList>
            <person name="de Groot N.N."/>
        </authorList>
    </citation>
    <scope>NUCLEOTIDE SEQUENCE [LARGE SCALE GENOMIC DNA]</scope>
    <source>
        <strain evidence="19 20">DSM 1283</strain>
    </source>
</reference>
<dbReference type="PANTHER" id="PTHR10285">
    <property type="entry name" value="URIDINE KINASE"/>
    <property type="match status" value="1"/>
</dbReference>
<dbReference type="InterPro" id="IPR027417">
    <property type="entry name" value="P-loop_NTPase"/>
</dbReference>
<evidence type="ECO:0000256" key="9">
    <source>
        <dbReference type="ARBA" id="ARBA00022741"/>
    </source>
</evidence>
<evidence type="ECO:0000256" key="14">
    <source>
        <dbReference type="ARBA" id="ARBA00047436"/>
    </source>
</evidence>
<dbReference type="Gene3D" id="3.40.50.300">
    <property type="entry name" value="P-loop containing nucleotide triphosphate hydrolases"/>
    <property type="match status" value="1"/>
</dbReference>
<dbReference type="GO" id="GO:0044211">
    <property type="term" value="P:CTP salvage"/>
    <property type="evidence" value="ECO:0007669"/>
    <property type="project" value="UniProtKB-UniRule"/>
</dbReference>
<evidence type="ECO:0000256" key="3">
    <source>
        <dbReference type="ARBA" id="ARBA00004784"/>
    </source>
</evidence>
<dbReference type="InterPro" id="IPR026008">
    <property type="entry name" value="Uridine_kinase"/>
</dbReference>
<comment type="catalytic activity">
    <reaction evidence="14 17">
        <text>cytidine + ATP = CMP + ADP + H(+)</text>
        <dbReference type="Rhea" id="RHEA:24674"/>
        <dbReference type="ChEBI" id="CHEBI:15378"/>
        <dbReference type="ChEBI" id="CHEBI:17562"/>
        <dbReference type="ChEBI" id="CHEBI:30616"/>
        <dbReference type="ChEBI" id="CHEBI:60377"/>
        <dbReference type="ChEBI" id="CHEBI:456216"/>
        <dbReference type="EC" id="2.7.1.48"/>
    </reaction>
</comment>
<dbReference type="NCBIfam" id="NF004018">
    <property type="entry name" value="PRK05480.1"/>
    <property type="match status" value="1"/>
</dbReference>
<dbReference type="InterPro" id="IPR006083">
    <property type="entry name" value="PRK/URK"/>
</dbReference>
<accession>A0A1I5FIA0</accession>
<dbReference type="CDD" id="cd02023">
    <property type="entry name" value="UMPK"/>
    <property type="match status" value="1"/>
</dbReference>
<dbReference type="GO" id="GO:0004849">
    <property type="term" value="F:uridine kinase activity"/>
    <property type="evidence" value="ECO:0007669"/>
    <property type="project" value="UniProtKB-UniRule"/>
</dbReference>
<keyword evidence="9 16" id="KW-0547">Nucleotide-binding</keyword>
<dbReference type="EMBL" id="FOWD01000014">
    <property type="protein sequence ID" value="SFO23487.1"/>
    <property type="molecule type" value="Genomic_DNA"/>
</dbReference>
<evidence type="ECO:0000259" key="18">
    <source>
        <dbReference type="Pfam" id="PF00485"/>
    </source>
</evidence>
<name>A0A1I5FIA0_9FIRM</name>
<evidence type="ECO:0000256" key="5">
    <source>
        <dbReference type="ARBA" id="ARBA00012137"/>
    </source>
</evidence>
<dbReference type="GO" id="GO:0044206">
    <property type="term" value="P:UMP salvage"/>
    <property type="evidence" value="ECO:0007669"/>
    <property type="project" value="UniProtKB-UniRule"/>
</dbReference>
<protein>
    <recommendedName>
        <fullName evidence="6 16">Uridine kinase</fullName>
        <ecNumber evidence="5 16">2.7.1.48</ecNumber>
    </recommendedName>
    <alternativeName>
        <fullName evidence="12 16">Cytidine monophosphokinase</fullName>
    </alternativeName>
    <alternativeName>
        <fullName evidence="13 16">Uridine monophosphokinase</fullName>
    </alternativeName>
</protein>
<keyword evidence="7 16" id="KW-0963">Cytoplasm</keyword>
<evidence type="ECO:0000313" key="20">
    <source>
        <dbReference type="Proteomes" id="UP000198806"/>
    </source>
</evidence>
<evidence type="ECO:0000256" key="11">
    <source>
        <dbReference type="ARBA" id="ARBA00022840"/>
    </source>
</evidence>
<comment type="pathway">
    <text evidence="3 16 17">Pyrimidine metabolism; CTP biosynthesis via salvage pathway; CTP from cytidine: step 1/3.</text>
</comment>
<comment type="subcellular location">
    <subcellularLocation>
        <location evidence="1 16 17">Cytoplasm</location>
    </subcellularLocation>
</comment>
<dbReference type="UniPathway" id="UPA00574">
    <property type="reaction ID" value="UER00637"/>
</dbReference>
<evidence type="ECO:0000256" key="7">
    <source>
        <dbReference type="ARBA" id="ARBA00022490"/>
    </source>
</evidence>
<comment type="similarity">
    <text evidence="4 16 17">Belongs to the uridine kinase family.</text>
</comment>
<dbReference type="AlphaFoldDB" id="A0A1I5FIA0"/>
<evidence type="ECO:0000256" key="4">
    <source>
        <dbReference type="ARBA" id="ARBA00005408"/>
    </source>
</evidence>
<comment type="catalytic activity">
    <reaction evidence="15 16 17">
        <text>uridine + ATP = UMP + ADP + H(+)</text>
        <dbReference type="Rhea" id="RHEA:16825"/>
        <dbReference type="ChEBI" id="CHEBI:15378"/>
        <dbReference type="ChEBI" id="CHEBI:16704"/>
        <dbReference type="ChEBI" id="CHEBI:30616"/>
        <dbReference type="ChEBI" id="CHEBI:57865"/>
        <dbReference type="ChEBI" id="CHEBI:456216"/>
        <dbReference type="EC" id="2.7.1.48"/>
    </reaction>
</comment>
<dbReference type="STRING" id="1527.SAMN04489757_11449"/>
<keyword evidence="8 16" id="KW-0808">Transferase</keyword>
<evidence type="ECO:0000256" key="1">
    <source>
        <dbReference type="ARBA" id="ARBA00004496"/>
    </source>
</evidence>
<evidence type="ECO:0000313" key="19">
    <source>
        <dbReference type="EMBL" id="SFO23487.1"/>
    </source>
</evidence>
<dbReference type="PRINTS" id="PR00988">
    <property type="entry name" value="URIDINKINASE"/>
</dbReference>
<dbReference type="GO" id="GO:0005737">
    <property type="term" value="C:cytoplasm"/>
    <property type="evidence" value="ECO:0007669"/>
    <property type="project" value="UniProtKB-SubCell"/>
</dbReference>
<feature type="domain" description="Phosphoribulokinase/uridine kinase" evidence="18">
    <location>
        <begin position="33"/>
        <end position="218"/>
    </location>
</feature>
<dbReference type="InterPro" id="IPR000764">
    <property type="entry name" value="Uridine_kinase-like"/>
</dbReference>
<dbReference type="GO" id="GO:0043771">
    <property type="term" value="F:cytidine kinase activity"/>
    <property type="evidence" value="ECO:0007669"/>
    <property type="project" value="RHEA"/>
</dbReference>
<evidence type="ECO:0000256" key="8">
    <source>
        <dbReference type="ARBA" id="ARBA00022679"/>
    </source>
</evidence>
<evidence type="ECO:0000256" key="13">
    <source>
        <dbReference type="ARBA" id="ARBA00031452"/>
    </source>
</evidence>
<dbReference type="SUPFAM" id="SSF52540">
    <property type="entry name" value="P-loop containing nucleoside triphosphate hydrolases"/>
    <property type="match status" value="1"/>
</dbReference>
<gene>
    <name evidence="16" type="primary">udk</name>
    <name evidence="19" type="ORF">SAMN04489757_11449</name>
</gene>
<keyword evidence="10 16" id="KW-0418">Kinase</keyword>